<name>A0A2N0QUJ7_9GLOM</name>
<dbReference type="Proteomes" id="UP000232688">
    <property type="component" value="Unassembled WGS sequence"/>
</dbReference>
<keyword evidence="1" id="KW-1133">Transmembrane helix</keyword>
<gene>
    <name evidence="2" type="ORF">RhiirA1_476758</name>
</gene>
<dbReference type="AlphaFoldDB" id="A0A2N0QUJ7"/>
<evidence type="ECO:0000313" key="3">
    <source>
        <dbReference type="Proteomes" id="UP000232688"/>
    </source>
</evidence>
<keyword evidence="1" id="KW-0812">Transmembrane</keyword>
<protein>
    <submittedName>
        <fullName evidence="2">Uncharacterized protein</fullName>
    </submittedName>
</protein>
<comment type="caution">
    <text evidence="2">The sequence shown here is derived from an EMBL/GenBank/DDBJ whole genome shotgun (WGS) entry which is preliminary data.</text>
</comment>
<proteinExistence type="predicted"/>
<feature type="transmembrane region" description="Helical" evidence="1">
    <location>
        <begin position="23"/>
        <end position="41"/>
    </location>
</feature>
<evidence type="ECO:0000256" key="1">
    <source>
        <dbReference type="SAM" id="Phobius"/>
    </source>
</evidence>
<reference evidence="2 3" key="1">
    <citation type="submission" date="2017-10" db="EMBL/GenBank/DDBJ databases">
        <title>Extensive intraspecific genome diversity in a model arbuscular mycorrhizal fungus.</title>
        <authorList>
            <person name="Chen E.C.H."/>
            <person name="Morin E."/>
            <person name="Baudet D."/>
            <person name="Noel J."/>
            <person name="Ndikumana S."/>
            <person name="Charron P."/>
            <person name="St-Onge C."/>
            <person name="Giorgi J."/>
            <person name="Grigoriev I.V."/>
            <person name="Roux C."/>
            <person name="Martin F.M."/>
            <person name="Corradi N."/>
        </authorList>
    </citation>
    <scope>NUCLEOTIDE SEQUENCE [LARGE SCALE GENOMIC DNA]</scope>
    <source>
        <strain evidence="2 3">A1</strain>
    </source>
</reference>
<sequence>MDNNSSVTLSIIKDSIINGSIDWFYIQLYGLIIILSTYLLVNACLNDKASLSECDLIYSTADILQHTSSISQCIKYSRKTQRYFNNNTYW</sequence>
<organism evidence="2 3">
    <name type="scientific">Rhizophagus irregularis</name>
    <dbReference type="NCBI Taxonomy" id="588596"/>
    <lineage>
        <taxon>Eukaryota</taxon>
        <taxon>Fungi</taxon>
        <taxon>Fungi incertae sedis</taxon>
        <taxon>Mucoromycota</taxon>
        <taxon>Glomeromycotina</taxon>
        <taxon>Glomeromycetes</taxon>
        <taxon>Glomerales</taxon>
        <taxon>Glomeraceae</taxon>
        <taxon>Rhizophagus</taxon>
    </lineage>
</organism>
<reference evidence="2 3" key="2">
    <citation type="submission" date="2017-10" db="EMBL/GenBank/DDBJ databases">
        <title>Genome analyses suggest a sexual origin of heterokaryosis in a supposedly ancient asexual fungus.</title>
        <authorList>
            <person name="Corradi N."/>
            <person name="Sedzielewska K."/>
            <person name="Noel J."/>
            <person name="Charron P."/>
            <person name="Farinelli L."/>
            <person name="Marton T."/>
            <person name="Kruger M."/>
            <person name="Pelin A."/>
            <person name="Brachmann A."/>
            <person name="Corradi N."/>
        </authorList>
    </citation>
    <scope>NUCLEOTIDE SEQUENCE [LARGE SCALE GENOMIC DNA]</scope>
    <source>
        <strain evidence="2 3">A1</strain>
    </source>
</reference>
<keyword evidence="1" id="KW-0472">Membrane</keyword>
<dbReference type="EMBL" id="LLXH01003024">
    <property type="protein sequence ID" value="PKC54742.1"/>
    <property type="molecule type" value="Genomic_DNA"/>
</dbReference>
<dbReference type="VEuPathDB" id="FungiDB:RhiirA1_476758"/>
<accession>A0A2N0QUJ7</accession>
<evidence type="ECO:0000313" key="2">
    <source>
        <dbReference type="EMBL" id="PKC54742.1"/>
    </source>
</evidence>